<evidence type="ECO:0000313" key="4">
    <source>
        <dbReference type="Proteomes" id="UP000035218"/>
    </source>
</evidence>
<dbReference type="AlphaFoldDB" id="A0A837KJX3"/>
<accession>A0A837KJX3</accession>
<feature type="domain" description="Saccharopine dehydrogenase NADP binding" evidence="2">
    <location>
        <begin position="16"/>
        <end position="136"/>
    </location>
</feature>
<dbReference type="PANTHER" id="PTHR43796">
    <property type="entry name" value="CARBOXYNORSPERMIDINE SYNTHASE"/>
    <property type="match status" value="1"/>
</dbReference>
<dbReference type="InterPro" id="IPR036291">
    <property type="entry name" value="NAD(P)-bd_dom_sf"/>
</dbReference>
<organism evidence="3 4">
    <name type="scientific">Brevibacillus formosus</name>
    <dbReference type="NCBI Taxonomy" id="54913"/>
    <lineage>
        <taxon>Bacteria</taxon>
        <taxon>Bacillati</taxon>
        <taxon>Bacillota</taxon>
        <taxon>Bacilli</taxon>
        <taxon>Bacillales</taxon>
        <taxon>Paenibacillaceae</taxon>
        <taxon>Brevibacillus</taxon>
    </lineage>
</organism>
<dbReference type="EMBL" id="LDCN01000005">
    <property type="protein sequence ID" value="KLH98030.1"/>
    <property type="molecule type" value="Genomic_DNA"/>
</dbReference>
<reference evidence="3 4" key="1">
    <citation type="submission" date="2015-05" db="EMBL/GenBank/DDBJ databases">
        <title>Genome sequencing project for genomic taxonomy and phylogenomics of Bacillus-like bacteria.</title>
        <authorList>
            <person name="Liu B."/>
            <person name="Wang J."/>
            <person name="Zhu Y."/>
            <person name="Liu G."/>
            <person name="Chen Q."/>
            <person name="Chen Z."/>
            <person name="Lan J."/>
            <person name="Che J."/>
            <person name="Ge C."/>
            <person name="Shi H."/>
            <person name="Pan Z."/>
            <person name="Liu X."/>
        </authorList>
    </citation>
    <scope>NUCLEOTIDE SEQUENCE [LARGE SCALE GENOMIC DNA]</scope>
    <source>
        <strain evidence="3 4">DSM 9885</strain>
    </source>
</reference>
<feature type="transmembrane region" description="Helical" evidence="1">
    <location>
        <begin position="12"/>
        <end position="30"/>
    </location>
</feature>
<protein>
    <submittedName>
        <fullName evidence="3">Saccharopine dehydrogenase</fullName>
    </submittedName>
</protein>
<evidence type="ECO:0000259" key="2">
    <source>
        <dbReference type="Pfam" id="PF03435"/>
    </source>
</evidence>
<gene>
    <name evidence="3" type="ORF">AA984_17740</name>
</gene>
<dbReference type="Pfam" id="PF03435">
    <property type="entry name" value="Sacchrp_dh_NADP"/>
    <property type="match status" value="1"/>
</dbReference>
<dbReference type="PANTHER" id="PTHR43796:SF2">
    <property type="entry name" value="CARBOXYNORSPERMIDINE SYNTHASE"/>
    <property type="match status" value="1"/>
</dbReference>
<evidence type="ECO:0000313" key="3">
    <source>
        <dbReference type="EMBL" id="KLH98030.1"/>
    </source>
</evidence>
<name>A0A837KJX3_9BACL</name>
<dbReference type="InterPro" id="IPR005097">
    <property type="entry name" value="Sacchrp_dh_NADP-bd"/>
</dbReference>
<keyword evidence="1" id="KW-1133">Transmembrane helix</keyword>
<keyword evidence="1" id="KW-0472">Membrane</keyword>
<evidence type="ECO:0000256" key="1">
    <source>
        <dbReference type="SAM" id="Phobius"/>
    </source>
</evidence>
<dbReference type="Proteomes" id="UP000035218">
    <property type="component" value="Unassembled WGS sequence"/>
</dbReference>
<comment type="caution">
    <text evidence="3">The sequence shown here is derived from an EMBL/GenBank/DDBJ whole genome shotgun (WGS) entry which is preliminary data.</text>
</comment>
<dbReference type="Gene3D" id="3.40.50.720">
    <property type="entry name" value="NAD(P)-binding Rossmann-like Domain"/>
    <property type="match status" value="1"/>
</dbReference>
<sequence length="383" mass="42911">MREQARRERTLGIKKIGILGATGVVGHAAFQTILSRTNYPILLGGRNPEKLRELLTGTDGRLECQQVDVCNEEELHDFCGRVDLVINCAGPSKQIVDKVAVACLKHEVHYVDVSGDEHLYRQLLTRKQEIEEKGLLFIISAGVYPGLSEVFPAYVAENDLDEIDLLEVFFAGQGGFSLNAAYDIVCSIEEDTGWGMSYFKQGEVKKIDGPFHRNYTLPHPAGKRDTYPVVTKEFGLMSKQHKIESAYFYNSYQSNAILNQFVMIKALQQYKTEEQKRVSAKLLLEQFEEKKPGVKDFTMFHLHATGGRDGKKVRVLSTLLYPGDWNRISGIIAATVAHLIADDQNSKTGCFFVAEGVSVTGLIDALREQQVELMHSIMEMKEG</sequence>
<proteinExistence type="predicted"/>
<keyword evidence="1" id="KW-0812">Transmembrane</keyword>
<dbReference type="Gene3D" id="3.30.360.10">
    <property type="entry name" value="Dihydrodipicolinate Reductase, domain 2"/>
    <property type="match status" value="1"/>
</dbReference>
<dbReference type="SUPFAM" id="SSF51735">
    <property type="entry name" value="NAD(P)-binding Rossmann-fold domains"/>
    <property type="match status" value="1"/>
</dbReference>